<dbReference type="InterPro" id="IPR029058">
    <property type="entry name" value="AB_hydrolase_fold"/>
</dbReference>
<dbReference type="Proteomes" id="UP000316584">
    <property type="component" value="Chromosome"/>
</dbReference>
<name>A0A518N5E6_9GAMM</name>
<organism evidence="2 3">
    <name type="scientific">Luteimonas granuli</name>
    <dbReference type="NCBI Taxonomy" id="1176533"/>
    <lineage>
        <taxon>Bacteria</taxon>
        <taxon>Pseudomonadati</taxon>
        <taxon>Pseudomonadota</taxon>
        <taxon>Gammaproteobacteria</taxon>
        <taxon>Lysobacterales</taxon>
        <taxon>Lysobacteraceae</taxon>
        <taxon>Luteimonas</taxon>
    </lineage>
</organism>
<dbReference type="OrthoDB" id="9798884at2"/>
<evidence type="ECO:0000313" key="2">
    <source>
        <dbReference type="EMBL" id="QDW67133.1"/>
    </source>
</evidence>
<sequence length="311" mass="33830">MKRILFFAWLLLATGCTFNYRESYLVSPQPAPAPELDALREAFPQHGFEDGRIEVDGASLYTLSMTRPDARATVLYFGGNAYRTGRAARFSAGVYGPLPVDLVLVDHRGYGASTGSPGIAAMMDDALRVHDHVAEEAARRGRPLIVHGQSLGSFMAGHVAARRTLGGLVLESSATTTEDWVAWQRSQLPWWQRMWIRRIAVEGSLARQGNLPVVPGLDEPVLYVVGEADPATPPAFSRRLYEATPLPVACRTLLVVPGKSHNDASRSPEFHAAMAALVERVAGAPAAAVDCRPQVEGLAWWSPRHARAVTQ</sequence>
<evidence type="ECO:0000313" key="3">
    <source>
        <dbReference type="Proteomes" id="UP000316584"/>
    </source>
</evidence>
<gene>
    <name evidence="2" type="ORF">FPZ22_09750</name>
</gene>
<dbReference type="EMBL" id="CP042218">
    <property type="protein sequence ID" value="QDW67133.1"/>
    <property type="molecule type" value="Genomic_DNA"/>
</dbReference>
<reference evidence="2 3" key="1">
    <citation type="submission" date="2019-07" db="EMBL/GenBank/DDBJ databases">
        <title>Full genome sequence of Luteimonas sp. Gr-4.</title>
        <authorList>
            <person name="Im W.-T."/>
        </authorList>
    </citation>
    <scope>NUCLEOTIDE SEQUENCE [LARGE SCALE GENOMIC DNA]</scope>
    <source>
        <strain evidence="2 3">Gr-4</strain>
    </source>
</reference>
<accession>A0A518N5E6</accession>
<dbReference type="SUPFAM" id="SSF53474">
    <property type="entry name" value="alpha/beta-Hydrolases"/>
    <property type="match status" value="1"/>
</dbReference>
<dbReference type="RefSeq" id="WP_144892538.1">
    <property type="nucleotide sequence ID" value="NZ_CP042218.1"/>
</dbReference>
<dbReference type="Pfam" id="PF12146">
    <property type="entry name" value="Hydrolase_4"/>
    <property type="match status" value="1"/>
</dbReference>
<dbReference type="AlphaFoldDB" id="A0A518N5E6"/>
<dbReference type="InterPro" id="IPR022742">
    <property type="entry name" value="Hydrolase_4"/>
</dbReference>
<dbReference type="PANTHER" id="PTHR12277">
    <property type="entry name" value="ALPHA/BETA HYDROLASE DOMAIN-CONTAINING PROTEIN"/>
    <property type="match status" value="1"/>
</dbReference>
<keyword evidence="2" id="KW-0378">Hydrolase</keyword>
<protein>
    <submittedName>
        <fullName evidence="2">Alpha/beta hydrolase</fullName>
    </submittedName>
</protein>
<proteinExistence type="predicted"/>
<keyword evidence="3" id="KW-1185">Reference proteome</keyword>
<dbReference type="Gene3D" id="3.40.50.1820">
    <property type="entry name" value="alpha/beta hydrolase"/>
    <property type="match status" value="1"/>
</dbReference>
<dbReference type="KEGG" id="lug:FPZ22_09750"/>
<dbReference type="GO" id="GO:0016787">
    <property type="term" value="F:hydrolase activity"/>
    <property type="evidence" value="ECO:0007669"/>
    <property type="project" value="UniProtKB-KW"/>
</dbReference>
<dbReference type="PANTHER" id="PTHR12277:SF81">
    <property type="entry name" value="PROTEIN ABHD13"/>
    <property type="match status" value="1"/>
</dbReference>
<evidence type="ECO:0000259" key="1">
    <source>
        <dbReference type="Pfam" id="PF12146"/>
    </source>
</evidence>
<dbReference type="PROSITE" id="PS51257">
    <property type="entry name" value="PROKAR_LIPOPROTEIN"/>
    <property type="match status" value="1"/>
</dbReference>
<feature type="domain" description="Serine aminopeptidase S33" evidence="1">
    <location>
        <begin position="99"/>
        <end position="201"/>
    </location>
</feature>